<dbReference type="Gene3D" id="3.30.450.180">
    <property type="match status" value="1"/>
</dbReference>
<accession>A0ABV4I7A5</accession>
<dbReference type="Proteomes" id="UP001566476">
    <property type="component" value="Unassembled WGS sequence"/>
</dbReference>
<evidence type="ECO:0000259" key="1">
    <source>
        <dbReference type="Pfam" id="PF17765"/>
    </source>
</evidence>
<feature type="domain" description="MmyB-like transcription regulator ligand binding" evidence="1">
    <location>
        <begin position="19"/>
        <end position="181"/>
    </location>
</feature>
<dbReference type="EMBL" id="JBGGTQ010000011">
    <property type="protein sequence ID" value="MEZ0494421.1"/>
    <property type="molecule type" value="Genomic_DNA"/>
</dbReference>
<dbReference type="PANTHER" id="PTHR35010">
    <property type="entry name" value="BLL4672 PROTEIN-RELATED"/>
    <property type="match status" value="1"/>
</dbReference>
<sequence>MTSRGVGGRADRTTPPARLRPGLRAALAAVTDTPAAVLTDRLDVVATNPLGRAVLAPVLGHDRPNLARFLFLDEDASTAFYPDWDRVADEHVHRLRTAAARDPHDRTLHRLVGQLSTTSVPFRTRWSSTRRCAPHRPRVVVAHPLVGELELVREDLVPAGDRALTLRIGTTAPGTASAERLGILASWAADDHAGG</sequence>
<name>A0ABV4I7A5_9ACTN</name>
<comment type="caution">
    <text evidence="2">The sequence shown here is derived from an EMBL/GenBank/DDBJ whole genome shotgun (WGS) entry which is preliminary data.</text>
</comment>
<proteinExistence type="predicted"/>
<evidence type="ECO:0000313" key="2">
    <source>
        <dbReference type="EMBL" id="MEZ0494421.1"/>
    </source>
</evidence>
<organism evidence="2 3">
    <name type="scientific">Kineococcus mangrovi</name>
    <dbReference type="NCBI Taxonomy" id="1660183"/>
    <lineage>
        <taxon>Bacteria</taxon>
        <taxon>Bacillati</taxon>
        <taxon>Actinomycetota</taxon>
        <taxon>Actinomycetes</taxon>
        <taxon>Kineosporiales</taxon>
        <taxon>Kineosporiaceae</taxon>
        <taxon>Kineococcus</taxon>
    </lineage>
</organism>
<dbReference type="PANTHER" id="PTHR35010:SF2">
    <property type="entry name" value="BLL4672 PROTEIN"/>
    <property type="match status" value="1"/>
</dbReference>
<keyword evidence="3" id="KW-1185">Reference proteome</keyword>
<reference evidence="2 3" key="1">
    <citation type="submission" date="2024-07" db="EMBL/GenBank/DDBJ databases">
        <authorList>
            <person name="Thanompreechachai J."/>
            <person name="Duangmal K."/>
        </authorList>
    </citation>
    <scope>NUCLEOTIDE SEQUENCE [LARGE SCALE GENOMIC DNA]</scope>
    <source>
        <strain evidence="2 3">TBRC 1896</strain>
    </source>
</reference>
<dbReference type="InterPro" id="IPR041413">
    <property type="entry name" value="MLTR_LBD"/>
</dbReference>
<evidence type="ECO:0000313" key="3">
    <source>
        <dbReference type="Proteomes" id="UP001566476"/>
    </source>
</evidence>
<protein>
    <recommendedName>
        <fullName evidence="1">MmyB-like transcription regulator ligand binding domain-containing protein</fullName>
    </recommendedName>
</protein>
<dbReference type="RefSeq" id="WP_370720651.1">
    <property type="nucleotide sequence ID" value="NZ_JBGGTQ010000011.1"/>
</dbReference>
<dbReference type="Pfam" id="PF17765">
    <property type="entry name" value="MLTR_LBD"/>
    <property type="match status" value="1"/>
</dbReference>
<gene>
    <name evidence="2" type="ORF">AB2L28_19460</name>
</gene>